<dbReference type="GO" id="GO:0006878">
    <property type="term" value="P:intracellular copper ion homeostasis"/>
    <property type="evidence" value="ECO:0007669"/>
    <property type="project" value="TreeGrafter"/>
</dbReference>
<name>A0A9P6D4U3_PLEER</name>
<keyword evidence="6" id="KW-0804">Transcription</keyword>
<dbReference type="FunFam" id="3.90.430.10:FF:000001">
    <property type="entry name" value="Copper fist DNA-binding protein"/>
    <property type="match status" value="1"/>
</dbReference>
<gene>
    <name evidence="10" type="ORF">BDN71DRAFT_1451175</name>
</gene>
<dbReference type="SUPFAM" id="SSF57879">
    <property type="entry name" value="Zinc domain conserved in yeast copper-regulated transcription factors"/>
    <property type="match status" value="1"/>
</dbReference>
<dbReference type="GO" id="GO:0000981">
    <property type="term" value="F:DNA-binding transcription factor activity, RNA polymerase II-specific"/>
    <property type="evidence" value="ECO:0007669"/>
    <property type="project" value="TreeGrafter"/>
</dbReference>
<accession>A0A9P6D4U3</accession>
<dbReference type="SMART" id="SM01090">
    <property type="entry name" value="Copper-fist"/>
    <property type="match status" value="1"/>
</dbReference>
<evidence type="ECO:0000256" key="1">
    <source>
        <dbReference type="ARBA" id="ARBA00004123"/>
    </source>
</evidence>
<dbReference type="Proteomes" id="UP000807025">
    <property type="component" value="Unassembled WGS sequence"/>
</dbReference>
<dbReference type="GO" id="GO:0005634">
    <property type="term" value="C:nucleus"/>
    <property type="evidence" value="ECO:0007669"/>
    <property type="project" value="UniProtKB-SubCell"/>
</dbReference>
<keyword evidence="11" id="KW-1185">Reference proteome</keyword>
<evidence type="ECO:0000256" key="2">
    <source>
        <dbReference type="ARBA" id="ARBA00022723"/>
    </source>
</evidence>
<keyword evidence="2" id="KW-0479">Metal-binding</keyword>
<feature type="domain" description="Copper-fist" evidence="9">
    <location>
        <begin position="23"/>
        <end position="51"/>
    </location>
</feature>
<dbReference type="GO" id="GO:0005507">
    <property type="term" value="F:copper ion binding"/>
    <property type="evidence" value="ECO:0007669"/>
    <property type="project" value="InterPro"/>
</dbReference>
<organism evidence="10 11">
    <name type="scientific">Pleurotus eryngii</name>
    <name type="common">Boletus of the steppes</name>
    <dbReference type="NCBI Taxonomy" id="5323"/>
    <lineage>
        <taxon>Eukaryota</taxon>
        <taxon>Fungi</taxon>
        <taxon>Dikarya</taxon>
        <taxon>Basidiomycota</taxon>
        <taxon>Agaricomycotina</taxon>
        <taxon>Agaricomycetes</taxon>
        <taxon>Agaricomycetidae</taxon>
        <taxon>Agaricales</taxon>
        <taxon>Pleurotineae</taxon>
        <taxon>Pleurotaceae</taxon>
        <taxon>Pleurotus</taxon>
    </lineage>
</organism>
<feature type="region of interest" description="Disordered" evidence="8">
    <location>
        <begin position="154"/>
        <end position="196"/>
    </location>
</feature>
<evidence type="ECO:0000256" key="5">
    <source>
        <dbReference type="ARBA" id="ARBA00023015"/>
    </source>
</evidence>
<evidence type="ECO:0000259" key="9">
    <source>
        <dbReference type="PROSITE" id="PS50073"/>
    </source>
</evidence>
<dbReference type="GO" id="GO:0045944">
    <property type="term" value="P:positive regulation of transcription by RNA polymerase II"/>
    <property type="evidence" value="ECO:0007669"/>
    <property type="project" value="TreeGrafter"/>
</dbReference>
<keyword evidence="5" id="KW-0805">Transcription regulation</keyword>
<feature type="region of interest" description="Disordered" evidence="8">
    <location>
        <begin position="497"/>
        <end position="542"/>
    </location>
</feature>
<dbReference type="EMBL" id="MU154597">
    <property type="protein sequence ID" value="KAF9492696.1"/>
    <property type="molecule type" value="Genomic_DNA"/>
</dbReference>
<dbReference type="GO" id="GO:0006879">
    <property type="term" value="P:intracellular iron ion homeostasis"/>
    <property type="evidence" value="ECO:0007669"/>
    <property type="project" value="TreeGrafter"/>
</dbReference>
<keyword evidence="3" id="KW-0862">Zinc</keyword>
<evidence type="ECO:0000256" key="8">
    <source>
        <dbReference type="SAM" id="MobiDB-lite"/>
    </source>
</evidence>
<keyword evidence="7" id="KW-0539">Nucleus</keyword>
<dbReference type="InterPro" id="IPR051763">
    <property type="entry name" value="Copper_Homeo_Regul"/>
</dbReference>
<sequence length="600" mass="64233">MPGKRWAGCRRWWLLTRSDSISETCIKGHRSSSCQHTDRPLFEIKRKGRPVTQCEHCRELRKTKQVHVKCICEKDDILSDTPSPPSTSPPVSATLPRKKGKTKVPDSAAFPHGLPEALEATVAPHSSSESVSSDSDHGGSCSCKTGGECHCCTPRKSAPRKPGPPKHHGPAAASTSRVKERPAARHATVNPSTHMQSQIMARTAELRPVLPKPSPHEHHATVVDAGPVHHPSSGIPHASRHHGHAYSPYNRTYEGLHSNTGSDPYSVAQINLGTPSDPQLPESFGSQSTSQALQFATGWADTFAQNVDNDAAAFPSACGCGDNCLCPGCLEHNPSPHRAPSPAIAHCTNPGACSSCLDCTILSLPASIPPHESSIPPPDPYQSQALDEWFRRVSGIALSTSEIQNFARIPQRDPQQSQQISLPPNIHSGGGTISPLQPMPDLSESFINAMRCFGETCNCPPGMCQCIQCDVYPADTPDLTFATSGVRGSLQYQQSTATGSYDTSSARNIASRSTQQIPGRHPRPSARQGTTTQSSRTAAAGQMSTLDVVAADHARRAWTFDEPSAVSSGSSASYARSHSGSSSSLEDTFSSDTPFRDTFR</sequence>
<dbReference type="PROSITE" id="PS50073">
    <property type="entry name" value="COPPER_FIST_2"/>
    <property type="match status" value="1"/>
</dbReference>
<dbReference type="PRINTS" id="PR00617">
    <property type="entry name" value="COPPERFIST"/>
</dbReference>
<reference evidence="10" key="1">
    <citation type="submission" date="2020-11" db="EMBL/GenBank/DDBJ databases">
        <authorList>
            <consortium name="DOE Joint Genome Institute"/>
            <person name="Ahrendt S."/>
            <person name="Riley R."/>
            <person name="Andreopoulos W."/>
            <person name="Labutti K."/>
            <person name="Pangilinan J."/>
            <person name="Ruiz-Duenas F.J."/>
            <person name="Barrasa J.M."/>
            <person name="Sanchez-Garcia M."/>
            <person name="Camarero S."/>
            <person name="Miyauchi S."/>
            <person name="Serrano A."/>
            <person name="Linde D."/>
            <person name="Babiker R."/>
            <person name="Drula E."/>
            <person name="Ayuso-Fernandez I."/>
            <person name="Pacheco R."/>
            <person name="Padilla G."/>
            <person name="Ferreira P."/>
            <person name="Barriuso J."/>
            <person name="Kellner H."/>
            <person name="Castanera R."/>
            <person name="Alfaro M."/>
            <person name="Ramirez L."/>
            <person name="Pisabarro A.G."/>
            <person name="Kuo A."/>
            <person name="Tritt A."/>
            <person name="Lipzen A."/>
            <person name="He G."/>
            <person name="Yan M."/>
            <person name="Ng V."/>
            <person name="Cullen D."/>
            <person name="Martin F."/>
            <person name="Rosso M.-N."/>
            <person name="Henrissat B."/>
            <person name="Hibbett D."/>
            <person name="Martinez A.T."/>
            <person name="Grigoriev I.V."/>
        </authorList>
    </citation>
    <scope>NUCLEOTIDE SEQUENCE</scope>
    <source>
        <strain evidence="10">ATCC 90797</strain>
    </source>
</reference>
<comment type="caution">
    <text evidence="10">The sequence shown here is derived from an EMBL/GenBank/DDBJ whole genome shotgun (WGS) entry which is preliminary data.</text>
</comment>
<comment type="subcellular location">
    <subcellularLocation>
        <location evidence="1">Nucleus</location>
    </subcellularLocation>
</comment>
<feature type="compositionally biased region" description="Basic residues" evidence="8">
    <location>
        <begin position="157"/>
        <end position="169"/>
    </location>
</feature>
<evidence type="ECO:0000313" key="10">
    <source>
        <dbReference type="EMBL" id="KAF9492696.1"/>
    </source>
</evidence>
<protein>
    <recommendedName>
        <fullName evidence="9">Copper-fist domain-containing protein</fullName>
    </recommendedName>
</protein>
<feature type="compositionally biased region" description="Low complexity" evidence="8">
    <location>
        <begin position="564"/>
        <end position="591"/>
    </location>
</feature>
<feature type="compositionally biased region" description="Polar residues" evidence="8">
    <location>
        <begin position="257"/>
        <end position="277"/>
    </location>
</feature>
<evidence type="ECO:0000256" key="6">
    <source>
        <dbReference type="ARBA" id="ARBA00023163"/>
    </source>
</evidence>
<feature type="region of interest" description="Disordered" evidence="8">
    <location>
        <begin position="561"/>
        <end position="600"/>
    </location>
</feature>
<dbReference type="Pfam" id="PF00649">
    <property type="entry name" value="Copper-fist"/>
    <property type="match status" value="1"/>
</dbReference>
<feature type="compositionally biased region" description="Polar residues" evidence="8">
    <location>
        <begin position="497"/>
        <end position="517"/>
    </location>
</feature>
<feature type="region of interest" description="Disordered" evidence="8">
    <location>
        <begin position="211"/>
        <end position="288"/>
    </location>
</feature>
<dbReference type="InterPro" id="IPR001083">
    <property type="entry name" value="Cu_fist_DNA-bd_dom"/>
</dbReference>
<evidence type="ECO:0000256" key="7">
    <source>
        <dbReference type="ARBA" id="ARBA00023242"/>
    </source>
</evidence>
<evidence type="ECO:0000313" key="11">
    <source>
        <dbReference type="Proteomes" id="UP000807025"/>
    </source>
</evidence>
<keyword evidence="4" id="KW-0186">Copper</keyword>
<evidence type="ECO:0000256" key="4">
    <source>
        <dbReference type="ARBA" id="ARBA00023008"/>
    </source>
</evidence>
<dbReference type="InterPro" id="IPR036395">
    <property type="entry name" value="Cu_fist_DNA-bd_dom_sf"/>
</dbReference>
<dbReference type="PANTHER" id="PTHR28088:SF5">
    <property type="entry name" value="TRANSCRIPTIONAL ACTIVATOR HAA1-RELATED"/>
    <property type="match status" value="1"/>
</dbReference>
<proteinExistence type="predicted"/>
<feature type="compositionally biased region" description="Polar residues" evidence="8">
    <location>
        <begin position="527"/>
        <end position="542"/>
    </location>
</feature>
<dbReference type="OrthoDB" id="5600085at2759"/>
<dbReference type="GO" id="GO:0000978">
    <property type="term" value="F:RNA polymerase II cis-regulatory region sequence-specific DNA binding"/>
    <property type="evidence" value="ECO:0007669"/>
    <property type="project" value="TreeGrafter"/>
</dbReference>
<evidence type="ECO:0000256" key="3">
    <source>
        <dbReference type="ARBA" id="ARBA00022833"/>
    </source>
</evidence>
<dbReference type="SMART" id="SM00412">
    <property type="entry name" value="Cu_FIST"/>
    <property type="match status" value="1"/>
</dbReference>
<dbReference type="AlphaFoldDB" id="A0A9P6D4U3"/>
<dbReference type="Gene3D" id="3.90.430.10">
    <property type="entry name" value="Copper fist DNA-binding domain"/>
    <property type="match status" value="1"/>
</dbReference>
<feature type="region of interest" description="Disordered" evidence="8">
    <location>
        <begin position="80"/>
        <end position="111"/>
    </location>
</feature>
<dbReference type="PANTHER" id="PTHR28088">
    <property type="entry name" value="TRANSCRIPTIONAL ACTIVATOR HAA1-RELATED"/>
    <property type="match status" value="1"/>
</dbReference>